<accession>A0ABR8CSH2</accession>
<dbReference type="EMBL" id="JACJRF010000020">
    <property type="protein sequence ID" value="MBD2345117.1"/>
    <property type="molecule type" value="Genomic_DNA"/>
</dbReference>
<evidence type="ECO:0000313" key="2">
    <source>
        <dbReference type="EMBL" id="MBD2345117.1"/>
    </source>
</evidence>
<evidence type="ECO:0000256" key="1">
    <source>
        <dbReference type="SAM" id="Phobius"/>
    </source>
</evidence>
<keyword evidence="3" id="KW-1185">Reference proteome</keyword>
<sequence length="252" mass="28490">MTSPIDTNMPIKVLQNWQTTPEFVNQSVHSVVDSAQQLGQSLQETATQTTDKAVRVVTTTIDHAKGYLDQNLQAADQFKSTTSTAMQTAIASSVNDLLVQHPTFLRLLQILGWATNHPIISLVILLFIIAFIWSIIKAIMRLIETASWSIFQVPLKLIQGLIKVGIFSFSKVGTFAIQKINNYQTINDESHFSVSNNQIIFPDKQQRLNEIFQRLEAIQQEQRELLQEAKKLIPSDTIEITLPEVKFTRSQI</sequence>
<proteinExistence type="predicted"/>
<keyword evidence="1" id="KW-0812">Transmembrane</keyword>
<name>A0ABR8CSH2_9NOST</name>
<feature type="transmembrane region" description="Helical" evidence="1">
    <location>
        <begin position="119"/>
        <end position="140"/>
    </location>
</feature>
<gene>
    <name evidence="2" type="ORF">H6G18_13295</name>
</gene>
<organism evidence="2 3">
    <name type="scientific">Anabaena subtropica FACHB-260</name>
    <dbReference type="NCBI Taxonomy" id="2692884"/>
    <lineage>
        <taxon>Bacteria</taxon>
        <taxon>Bacillati</taxon>
        <taxon>Cyanobacteriota</taxon>
        <taxon>Cyanophyceae</taxon>
        <taxon>Nostocales</taxon>
        <taxon>Nostocaceae</taxon>
        <taxon>Anabaena</taxon>
    </lineage>
</organism>
<protein>
    <submittedName>
        <fullName evidence="2">Uncharacterized protein</fullName>
    </submittedName>
</protein>
<dbReference type="Proteomes" id="UP000607281">
    <property type="component" value="Unassembled WGS sequence"/>
</dbReference>
<comment type="caution">
    <text evidence="2">The sequence shown here is derived from an EMBL/GenBank/DDBJ whole genome shotgun (WGS) entry which is preliminary data.</text>
</comment>
<evidence type="ECO:0000313" key="3">
    <source>
        <dbReference type="Proteomes" id="UP000607281"/>
    </source>
</evidence>
<reference evidence="2 3" key="1">
    <citation type="journal article" date="2020" name="ISME J.">
        <title>Comparative genomics reveals insights into cyanobacterial evolution and habitat adaptation.</title>
        <authorList>
            <person name="Chen M.Y."/>
            <person name="Teng W.K."/>
            <person name="Zhao L."/>
            <person name="Hu C.X."/>
            <person name="Zhou Y.K."/>
            <person name="Han B.P."/>
            <person name="Song L.R."/>
            <person name="Shu W.S."/>
        </authorList>
    </citation>
    <scope>NUCLEOTIDE SEQUENCE [LARGE SCALE GENOMIC DNA]</scope>
    <source>
        <strain evidence="2 3">FACHB-260</strain>
    </source>
</reference>
<keyword evidence="1" id="KW-0472">Membrane</keyword>
<keyword evidence="1" id="KW-1133">Transmembrane helix</keyword>